<evidence type="ECO:0000313" key="4">
    <source>
        <dbReference type="Proteomes" id="UP000050827"/>
    </source>
</evidence>
<dbReference type="Proteomes" id="UP000050827">
    <property type="component" value="Unassembled WGS sequence"/>
</dbReference>
<dbReference type="OrthoDB" id="947434at2"/>
<protein>
    <recommendedName>
        <fullName evidence="2">Outer membrane protein beta-barrel domain-containing protein</fullName>
    </recommendedName>
</protein>
<feature type="signal peptide" evidence="1">
    <location>
        <begin position="1"/>
        <end position="20"/>
    </location>
</feature>
<dbReference type="PATRIC" id="fig|1547436.3.peg.2473"/>
<evidence type="ECO:0000256" key="1">
    <source>
        <dbReference type="SAM" id="SignalP"/>
    </source>
</evidence>
<feature type="domain" description="Outer membrane protein beta-barrel" evidence="2">
    <location>
        <begin position="19"/>
        <end position="162"/>
    </location>
</feature>
<dbReference type="Pfam" id="PF13568">
    <property type="entry name" value="OMP_b-brl_2"/>
    <property type="match status" value="1"/>
</dbReference>
<feature type="chain" id="PRO_5006033935" description="Outer membrane protein beta-barrel domain-containing protein" evidence="1">
    <location>
        <begin position="21"/>
        <end position="189"/>
    </location>
</feature>
<evidence type="ECO:0000313" key="3">
    <source>
        <dbReference type="EMBL" id="KQC30507.1"/>
    </source>
</evidence>
<keyword evidence="1" id="KW-0732">Signal</keyword>
<accession>A0A0N8WG49</accession>
<reference evidence="3 4" key="1">
    <citation type="submission" date="2015-04" db="EMBL/GenBank/DDBJ databases">
        <title>Complete genome of flavobacterium.</title>
        <authorList>
            <person name="Kwon Y.M."/>
            <person name="Kim S.-J."/>
        </authorList>
    </citation>
    <scope>NUCLEOTIDE SEQUENCE [LARGE SCALE GENOMIC DNA]</scope>
    <source>
        <strain evidence="3 4">DK169</strain>
    </source>
</reference>
<dbReference type="RefSeq" id="WP_055395503.1">
    <property type="nucleotide sequence ID" value="NZ_LCTZ01000002.1"/>
</dbReference>
<gene>
    <name evidence="3" type="ORF">AAY42_11970</name>
</gene>
<organism evidence="3 4">
    <name type="scientific">Flagellimonas eckloniae</name>
    <dbReference type="NCBI Taxonomy" id="346185"/>
    <lineage>
        <taxon>Bacteria</taxon>
        <taxon>Pseudomonadati</taxon>
        <taxon>Bacteroidota</taxon>
        <taxon>Flavobacteriia</taxon>
        <taxon>Flavobacteriales</taxon>
        <taxon>Flavobacteriaceae</taxon>
        <taxon>Flagellimonas</taxon>
    </lineage>
</organism>
<evidence type="ECO:0000259" key="2">
    <source>
        <dbReference type="Pfam" id="PF13568"/>
    </source>
</evidence>
<keyword evidence="4" id="KW-1185">Reference proteome</keyword>
<dbReference type="InterPro" id="IPR025665">
    <property type="entry name" value="Beta-barrel_OMP_2"/>
</dbReference>
<dbReference type="AlphaFoldDB" id="A0A0N8WG49"/>
<name>A0A0N8WG49_9FLAO</name>
<comment type="caution">
    <text evidence="3">The sequence shown here is derived from an EMBL/GenBank/DDBJ whole genome shotgun (WGS) entry which is preliminary data.</text>
</comment>
<dbReference type="EMBL" id="LCTZ01000002">
    <property type="protein sequence ID" value="KQC30507.1"/>
    <property type="molecule type" value="Genomic_DNA"/>
</dbReference>
<dbReference type="STRING" id="346185.AAY42_11970"/>
<sequence>MKNLILFSMALILSFLTVQAQDVQFGAKAGLNFAILQPDLNDPATRTAVHLGAVAEISILEKLSIQPELLFSTQGVKDESDNDEIVRLDYLTLPILAKLYLTENLSIEVGPQIGLLLKAEVEDDGETIDIKDDTKSTDFGIALGLGYKMDSGLNFGARYTLGSNVNDIDEDPDKFANRVFQLFVGYIFN</sequence>
<proteinExistence type="predicted"/>